<reference evidence="1 2" key="2">
    <citation type="journal article" date="2022" name="Mol. Ecol. Resour.">
        <title>The genomes of chicory, endive, great burdock and yacon provide insights into Asteraceae paleo-polyploidization history and plant inulin production.</title>
        <authorList>
            <person name="Fan W."/>
            <person name="Wang S."/>
            <person name="Wang H."/>
            <person name="Wang A."/>
            <person name="Jiang F."/>
            <person name="Liu H."/>
            <person name="Zhao H."/>
            <person name="Xu D."/>
            <person name="Zhang Y."/>
        </authorList>
    </citation>
    <scope>NUCLEOTIDE SEQUENCE [LARGE SCALE GENOMIC DNA]</scope>
    <source>
        <strain evidence="2">cv. Yunnan</strain>
        <tissue evidence="1">Leaves</tissue>
    </source>
</reference>
<accession>A0ACB9IRJ0</accession>
<protein>
    <submittedName>
        <fullName evidence="1">Uncharacterized protein</fullName>
    </submittedName>
</protein>
<sequence length="164" mass="18710">MFLIIVISNLLCPCVRVRSKQEKASANINYPKFFFILNLKSSSVLHLHTPASSSLSICTGISCIDQHRKFRGLLYIKISIVETMVVASDHADITKICGHRKEALRAVKELLPETAEGDLASVCSWPDEIKYMYKWRCTSELHYVDTPDFRCNYDYGKLTSLLQF</sequence>
<organism evidence="1 2">
    <name type="scientific">Smallanthus sonchifolius</name>
    <dbReference type="NCBI Taxonomy" id="185202"/>
    <lineage>
        <taxon>Eukaryota</taxon>
        <taxon>Viridiplantae</taxon>
        <taxon>Streptophyta</taxon>
        <taxon>Embryophyta</taxon>
        <taxon>Tracheophyta</taxon>
        <taxon>Spermatophyta</taxon>
        <taxon>Magnoliopsida</taxon>
        <taxon>eudicotyledons</taxon>
        <taxon>Gunneridae</taxon>
        <taxon>Pentapetalae</taxon>
        <taxon>asterids</taxon>
        <taxon>campanulids</taxon>
        <taxon>Asterales</taxon>
        <taxon>Asteraceae</taxon>
        <taxon>Asteroideae</taxon>
        <taxon>Heliantheae alliance</taxon>
        <taxon>Millerieae</taxon>
        <taxon>Smallanthus</taxon>
    </lineage>
</organism>
<evidence type="ECO:0000313" key="1">
    <source>
        <dbReference type="EMBL" id="KAI3810712.1"/>
    </source>
</evidence>
<name>A0ACB9IRJ0_9ASTR</name>
<proteinExistence type="predicted"/>
<comment type="caution">
    <text evidence="1">The sequence shown here is derived from an EMBL/GenBank/DDBJ whole genome shotgun (WGS) entry which is preliminary data.</text>
</comment>
<dbReference type="EMBL" id="CM042024">
    <property type="protein sequence ID" value="KAI3810712.1"/>
    <property type="molecule type" value="Genomic_DNA"/>
</dbReference>
<dbReference type="Proteomes" id="UP001056120">
    <property type="component" value="Linkage Group LG07"/>
</dbReference>
<evidence type="ECO:0000313" key="2">
    <source>
        <dbReference type="Proteomes" id="UP001056120"/>
    </source>
</evidence>
<gene>
    <name evidence="1" type="ORF">L1987_20334</name>
</gene>
<reference evidence="2" key="1">
    <citation type="journal article" date="2022" name="Mol. Ecol. Resour.">
        <title>The genomes of chicory, endive, great burdock and yacon provide insights into Asteraceae palaeo-polyploidization history and plant inulin production.</title>
        <authorList>
            <person name="Fan W."/>
            <person name="Wang S."/>
            <person name="Wang H."/>
            <person name="Wang A."/>
            <person name="Jiang F."/>
            <person name="Liu H."/>
            <person name="Zhao H."/>
            <person name="Xu D."/>
            <person name="Zhang Y."/>
        </authorList>
    </citation>
    <scope>NUCLEOTIDE SEQUENCE [LARGE SCALE GENOMIC DNA]</scope>
    <source>
        <strain evidence="2">cv. Yunnan</strain>
    </source>
</reference>
<keyword evidence="2" id="KW-1185">Reference proteome</keyword>